<dbReference type="FunFam" id="3.40.50.300:FF:000220">
    <property type="entry name" value="ATP-dependent protease ATPase subunit HslU"/>
    <property type="match status" value="1"/>
</dbReference>
<dbReference type="InterPro" id="IPR050052">
    <property type="entry name" value="ATP-dep_Clp_protease_ClpX"/>
</dbReference>
<keyword evidence="3" id="KW-0067">ATP-binding</keyword>
<keyword evidence="8" id="KW-1185">Reference proteome</keyword>
<dbReference type="InterPro" id="IPR019489">
    <property type="entry name" value="Clp_ATPase_C"/>
</dbReference>
<dbReference type="CDD" id="cd19498">
    <property type="entry name" value="RecA-like_HslU"/>
    <property type="match status" value="1"/>
</dbReference>
<evidence type="ECO:0000313" key="7">
    <source>
        <dbReference type="EMBL" id="ADR36694.1"/>
    </source>
</evidence>
<dbReference type="OrthoDB" id="9804062at2"/>
<keyword evidence="7" id="KW-0346">Stress response</keyword>
<evidence type="ECO:0000256" key="4">
    <source>
        <dbReference type="ARBA" id="ARBA00023186"/>
    </source>
</evidence>
<dbReference type="PANTHER" id="PTHR48102:SF3">
    <property type="entry name" value="ATP-DEPENDENT PROTEASE ATPASE SUBUNIT HSLU"/>
    <property type="match status" value="1"/>
</dbReference>
<comment type="similarity">
    <text evidence="1">Belongs to the ClpX chaperone family. HslU subfamily.</text>
</comment>
<dbReference type="EMBL" id="CP002361">
    <property type="protein sequence ID" value="ADR36694.1"/>
    <property type="molecule type" value="Genomic_DNA"/>
</dbReference>
<dbReference type="GO" id="GO:0009376">
    <property type="term" value="C:HslUV protease complex"/>
    <property type="evidence" value="ECO:0007669"/>
    <property type="project" value="TreeGrafter"/>
</dbReference>
<dbReference type="Proteomes" id="UP000008722">
    <property type="component" value="Chromosome"/>
</dbReference>
<feature type="domain" description="AAA+ ATPase" evidence="5">
    <location>
        <begin position="49"/>
        <end position="311"/>
    </location>
</feature>
<dbReference type="KEGG" id="opr:Ocepr_1237"/>
<evidence type="ECO:0000256" key="1">
    <source>
        <dbReference type="ARBA" id="ARBA00009771"/>
    </source>
</evidence>
<evidence type="ECO:0000256" key="3">
    <source>
        <dbReference type="ARBA" id="ARBA00022840"/>
    </source>
</evidence>
<dbReference type="SMART" id="SM00382">
    <property type="entry name" value="AAA"/>
    <property type="match status" value="1"/>
</dbReference>
<keyword evidence="2" id="KW-0547">Nucleotide-binding</keyword>
<dbReference type="SUPFAM" id="SSF52540">
    <property type="entry name" value="P-loop containing nucleoside triphosphate hydrolases"/>
    <property type="match status" value="1"/>
</dbReference>
<dbReference type="InterPro" id="IPR003959">
    <property type="entry name" value="ATPase_AAA_core"/>
</dbReference>
<reference evidence="7 8" key="2">
    <citation type="journal article" date="2011" name="Stand. Genomic Sci.">
        <title>Complete genome sequence of Oceanithermus profundus type strain (506).</title>
        <authorList>
            <person name="Pati A."/>
            <person name="Zhang X."/>
            <person name="Lapidus A."/>
            <person name="Nolan M."/>
            <person name="Lucas S."/>
            <person name="Del Rio T.G."/>
            <person name="Tice H."/>
            <person name="Cheng J.F."/>
            <person name="Tapia R."/>
            <person name="Han C."/>
            <person name="Goodwin L."/>
            <person name="Pitluck S."/>
            <person name="Liolios K."/>
            <person name="Pagani I."/>
            <person name="Ivanova N."/>
            <person name="Mavromatis K."/>
            <person name="Chen A."/>
            <person name="Palaniappan K."/>
            <person name="Hauser L."/>
            <person name="Jeffries C.D."/>
            <person name="Brambilla E.M."/>
            <person name="Rohl A."/>
            <person name="Mwirichia R."/>
            <person name="Rohde M."/>
            <person name="Tindall B.J."/>
            <person name="Sikorski J."/>
            <person name="Wirth R."/>
            <person name="Goker M."/>
            <person name="Woyke T."/>
            <person name="Detter J.C."/>
            <person name="Bristow J."/>
            <person name="Eisen J.A."/>
            <person name="Markowitz V."/>
            <person name="Hugenholtz P."/>
            <person name="Kyrpides N.C."/>
            <person name="Klenk H.P."/>
            <person name="Land M."/>
        </authorList>
    </citation>
    <scope>NUCLEOTIDE SEQUENCE [LARGE SCALE GENOMIC DNA]</scope>
    <source>
        <strain evidence="8">DSM 14977 / NBRC 100410 / VKM B-2274 / 506</strain>
    </source>
</reference>
<name>E4U8L4_OCEP5</name>
<dbReference type="PANTHER" id="PTHR48102">
    <property type="entry name" value="ATP-DEPENDENT CLP PROTEASE ATP-BINDING SUBUNIT CLPX-LIKE, MITOCHONDRIAL-RELATED"/>
    <property type="match status" value="1"/>
</dbReference>
<evidence type="ECO:0000256" key="2">
    <source>
        <dbReference type="ARBA" id="ARBA00022741"/>
    </source>
</evidence>
<feature type="domain" description="Clp ATPase C-terminal" evidence="6">
    <location>
        <begin position="314"/>
        <end position="405"/>
    </location>
</feature>
<proteinExistence type="inferred from homology"/>
<dbReference type="SMART" id="SM01086">
    <property type="entry name" value="ClpB_D2-small"/>
    <property type="match status" value="1"/>
</dbReference>
<evidence type="ECO:0000313" key="8">
    <source>
        <dbReference type="Proteomes" id="UP000008722"/>
    </source>
</evidence>
<dbReference type="Pfam" id="PF07724">
    <property type="entry name" value="AAA_2"/>
    <property type="match status" value="1"/>
</dbReference>
<dbReference type="InterPro" id="IPR003593">
    <property type="entry name" value="AAA+_ATPase"/>
</dbReference>
<dbReference type="InterPro" id="IPR027417">
    <property type="entry name" value="P-loop_NTPase"/>
</dbReference>
<dbReference type="RefSeq" id="WP_013457864.1">
    <property type="nucleotide sequence ID" value="NC_014761.1"/>
</dbReference>
<dbReference type="eggNOG" id="COG1220">
    <property type="taxonomic scope" value="Bacteria"/>
</dbReference>
<gene>
    <name evidence="7" type="ordered locus">Ocepr_1237</name>
</gene>
<sequence>MTELTPREIVAELDKYVIGQQEAKKAVAVALRNRYRRQKLPPELRREVSPKNILMIGPTGVGKTEIARRLARLSGAPFLKVEATKFTEVGYVGRDVDSIVRDLAEVAYQLVMREKTEQVAAVAARLASSQIAQMLNVPHEDVSAGLYDHEYVEVEVPEEPKLPFMGMLGGMEGQMQGLQDMLSGLLPKRPVRKRMRVVEAREVLKNQEAERLVDKEEVSQEAVRRAQEDGIVFLDEIDKIAGSSAVQGPDVSGEGVQRDLLPIVEGTVVNTRLGPISTEHVLFIGAGAFNVAKPSDLIPELQGRFPIRVELAELTAEDFERILRHTENSLIKQYTELLATDGTELVFADEAIRAVADFAYRANRELEDIGARRLATVLEYLLEEVSFQVELGRVEITKEYVEERLASVLESEDLSRYIL</sequence>
<dbReference type="HOGENOM" id="CLU_033123_0_0_0"/>
<dbReference type="STRING" id="670487.Ocepr_1237"/>
<keyword evidence="4" id="KW-0143">Chaperone</keyword>
<dbReference type="Pfam" id="PF00004">
    <property type="entry name" value="AAA"/>
    <property type="match status" value="1"/>
</dbReference>
<evidence type="ECO:0000259" key="5">
    <source>
        <dbReference type="SMART" id="SM00382"/>
    </source>
</evidence>
<dbReference type="Gene3D" id="1.10.8.60">
    <property type="match status" value="1"/>
</dbReference>
<dbReference type="GO" id="GO:0051603">
    <property type="term" value="P:proteolysis involved in protein catabolic process"/>
    <property type="evidence" value="ECO:0007669"/>
    <property type="project" value="TreeGrafter"/>
</dbReference>
<dbReference type="GO" id="GO:0016887">
    <property type="term" value="F:ATP hydrolysis activity"/>
    <property type="evidence" value="ECO:0007669"/>
    <property type="project" value="InterPro"/>
</dbReference>
<evidence type="ECO:0000259" key="6">
    <source>
        <dbReference type="SMART" id="SM01086"/>
    </source>
</evidence>
<protein>
    <submittedName>
        <fullName evidence="7">Heat shock protein HslVU, ATPase subunit HslU</fullName>
    </submittedName>
</protein>
<dbReference type="Gene3D" id="3.40.50.300">
    <property type="entry name" value="P-loop containing nucleotide triphosphate hydrolases"/>
    <property type="match status" value="2"/>
</dbReference>
<organism evidence="7 8">
    <name type="scientific">Oceanithermus profundus (strain DSM 14977 / NBRC 100410 / VKM B-2274 / 506)</name>
    <dbReference type="NCBI Taxonomy" id="670487"/>
    <lineage>
        <taxon>Bacteria</taxon>
        <taxon>Thermotogati</taxon>
        <taxon>Deinococcota</taxon>
        <taxon>Deinococci</taxon>
        <taxon>Thermales</taxon>
        <taxon>Thermaceae</taxon>
        <taxon>Oceanithermus</taxon>
    </lineage>
</organism>
<dbReference type="AlphaFoldDB" id="E4U8L4"/>
<accession>E4U8L4</accession>
<reference evidence="8" key="1">
    <citation type="submission" date="2010-11" db="EMBL/GenBank/DDBJ databases">
        <title>The complete sequence of chromosome of Oceanithermus profundus DSM 14977.</title>
        <authorList>
            <consortium name="US DOE Joint Genome Institute (JGI-PGF)"/>
            <person name="Lucas S."/>
            <person name="Copeland A."/>
            <person name="Lapidus A."/>
            <person name="Bruce D."/>
            <person name="Goodwin L."/>
            <person name="Pitluck S."/>
            <person name="Kyrpides N."/>
            <person name="Mavromatis K."/>
            <person name="Pagani I."/>
            <person name="Ivanova N."/>
            <person name="Zhang X."/>
            <person name="Brettin T."/>
            <person name="Detter J.C."/>
            <person name="Tapia R."/>
            <person name="Han C."/>
            <person name="Land M."/>
            <person name="Hauser L."/>
            <person name="Markowitz V."/>
            <person name="Cheng J.-F."/>
            <person name="Hugenholtz P."/>
            <person name="Woyke T."/>
            <person name="Wu D."/>
            <person name="Tindall B."/>
            <person name="Faehnrich R."/>
            <person name="Brambilla E."/>
            <person name="Klenk H.-P."/>
            <person name="Eisen J.A."/>
        </authorList>
    </citation>
    <scope>NUCLEOTIDE SEQUENCE [LARGE SCALE GENOMIC DNA]</scope>
    <source>
        <strain evidence="8">DSM 14977 / NBRC 100410 / VKM B-2274 / 506</strain>
    </source>
</reference>
<dbReference type="GO" id="GO:0005524">
    <property type="term" value="F:ATP binding"/>
    <property type="evidence" value="ECO:0007669"/>
    <property type="project" value="UniProtKB-KW"/>
</dbReference>